<sequence length="132" mass="14321">MRKHVAVQVDALQVGARATALLRGREFVAVMRGIEEFGDHLCRVEGQACGSPTARSFLKQVRGSVRVRIEEATNRALQPNTCVPPPPFPQLGRTESTCAEPAATRVAASQSPRNAYDAVIAELTAAIRNRQQ</sequence>
<accession>A0A0G4IQT3</accession>
<name>A0A0G4IQT3_PLABS</name>
<gene>
    <name evidence="1" type="ORF">PBRA_005842</name>
</gene>
<proteinExistence type="predicted"/>
<organism evidence="1 2">
    <name type="scientific">Plasmodiophora brassicae</name>
    <name type="common">Clubroot disease agent</name>
    <dbReference type="NCBI Taxonomy" id="37360"/>
    <lineage>
        <taxon>Eukaryota</taxon>
        <taxon>Sar</taxon>
        <taxon>Rhizaria</taxon>
        <taxon>Endomyxa</taxon>
        <taxon>Phytomyxea</taxon>
        <taxon>Plasmodiophorida</taxon>
        <taxon>Plasmodiophoridae</taxon>
        <taxon>Plasmodiophora</taxon>
    </lineage>
</organism>
<dbReference type="AlphaFoldDB" id="A0A0G4IQT3"/>
<keyword evidence="2" id="KW-1185">Reference proteome</keyword>
<protein>
    <submittedName>
        <fullName evidence="1">Uncharacterized protein</fullName>
    </submittedName>
</protein>
<evidence type="ECO:0000313" key="1">
    <source>
        <dbReference type="EMBL" id="CEO97728.1"/>
    </source>
</evidence>
<evidence type="ECO:0000313" key="2">
    <source>
        <dbReference type="Proteomes" id="UP000039324"/>
    </source>
</evidence>
<dbReference type="Proteomes" id="UP000039324">
    <property type="component" value="Unassembled WGS sequence"/>
</dbReference>
<dbReference type="EMBL" id="CDSF01000080">
    <property type="protein sequence ID" value="CEO97728.1"/>
    <property type="molecule type" value="Genomic_DNA"/>
</dbReference>
<reference evidence="1 2" key="1">
    <citation type="submission" date="2015-02" db="EMBL/GenBank/DDBJ databases">
        <authorList>
            <person name="Chooi Y.-H."/>
        </authorList>
    </citation>
    <scope>NUCLEOTIDE SEQUENCE [LARGE SCALE GENOMIC DNA]</scope>
    <source>
        <strain evidence="1">E3</strain>
    </source>
</reference>